<keyword evidence="4 10" id="KW-0678">Repressor</keyword>
<dbReference type="PANTHER" id="PTHR31734:SF226">
    <property type="entry name" value="AUXIN-RESPONSIVE PROTEIN IAA17"/>
    <property type="match status" value="1"/>
</dbReference>
<evidence type="ECO:0000313" key="14">
    <source>
        <dbReference type="Proteomes" id="UP001497516"/>
    </source>
</evidence>
<feature type="compositionally biased region" description="Low complexity" evidence="11">
    <location>
        <begin position="183"/>
        <end position="195"/>
    </location>
</feature>
<comment type="subunit">
    <text evidence="3 10">Homodimers and heterodimers.</text>
</comment>
<keyword evidence="14" id="KW-1185">Reference proteome</keyword>
<gene>
    <name evidence="13" type="ORF">LTRI10_LOCUS7099</name>
</gene>
<evidence type="ECO:0000259" key="12">
    <source>
        <dbReference type="PROSITE" id="PS51745"/>
    </source>
</evidence>
<dbReference type="AlphaFoldDB" id="A0AAV2CTJ9"/>
<organism evidence="13 14">
    <name type="scientific">Linum trigynum</name>
    <dbReference type="NCBI Taxonomy" id="586398"/>
    <lineage>
        <taxon>Eukaryota</taxon>
        <taxon>Viridiplantae</taxon>
        <taxon>Streptophyta</taxon>
        <taxon>Embryophyta</taxon>
        <taxon>Tracheophyta</taxon>
        <taxon>Spermatophyta</taxon>
        <taxon>Magnoliopsida</taxon>
        <taxon>eudicotyledons</taxon>
        <taxon>Gunneridae</taxon>
        <taxon>Pentapetalae</taxon>
        <taxon>rosids</taxon>
        <taxon>fabids</taxon>
        <taxon>Malpighiales</taxon>
        <taxon>Linaceae</taxon>
        <taxon>Linum</taxon>
    </lineage>
</organism>
<reference evidence="13 14" key="1">
    <citation type="submission" date="2024-04" db="EMBL/GenBank/DDBJ databases">
        <authorList>
            <person name="Fracassetti M."/>
        </authorList>
    </citation>
    <scope>NUCLEOTIDE SEQUENCE [LARGE SCALE GENOMIC DNA]</scope>
</reference>
<evidence type="ECO:0000256" key="11">
    <source>
        <dbReference type="SAM" id="MobiDB-lite"/>
    </source>
</evidence>
<dbReference type="Pfam" id="PF02309">
    <property type="entry name" value="AUX_IAA"/>
    <property type="match status" value="1"/>
</dbReference>
<feature type="region of interest" description="Disordered" evidence="11">
    <location>
        <begin position="1"/>
        <end position="25"/>
    </location>
</feature>
<keyword evidence="6 10" id="KW-0804">Transcription</keyword>
<dbReference type="SUPFAM" id="SSF54277">
    <property type="entry name" value="CAD &amp; PB1 domains"/>
    <property type="match status" value="1"/>
</dbReference>
<dbReference type="EMBL" id="OZ034814">
    <property type="protein sequence ID" value="CAL1359625.1"/>
    <property type="molecule type" value="Genomic_DNA"/>
</dbReference>
<keyword evidence="8 10" id="KW-0927">Auxin signaling pathway</keyword>
<evidence type="ECO:0000256" key="8">
    <source>
        <dbReference type="ARBA" id="ARBA00023294"/>
    </source>
</evidence>
<keyword evidence="5 10" id="KW-0805">Transcription regulation</keyword>
<dbReference type="Proteomes" id="UP001497516">
    <property type="component" value="Chromosome 10"/>
</dbReference>
<accession>A0AAV2CTJ9</accession>
<name>A0AAV2CTJ9_9ROSI</name>
<sequence>MSVPLEHDYIGFSPPPAEETSMEKTGDIKPISALTMNMEATELRLGLPGSQSLQRDDNGSPELCIALPSCKSSVSRPKRGFYFAIHGGSGNWVFSSPDTNFSSPRNNPSAVANSESGQDGGLPNQSSPAPQPEKKNGQAAGPASKAQVVGWPPIRSFRKNTMASHPTPKNSDVMEGGDHHPQSGGSASSSSSSSSSDCLYVKVSMDGAPYLRKVDLKTYGGYKDLSLALENMFSCFTIGQCGSHGVAGGDGVSESRLVDILHGSEYVLTYEDKDGDWMLVGDVPWKMFIDSCTRLRIMKSSDAIGLAPRAFEKVQKQQLA</sequence>
<dbReference type="InterPro" id="IPR033389">
    <property type="entry name" value="AUX/IAA_dom"/>
</dbReference>
<evidence type="ECO:0000256" key="4">
    <source>
        <dbReference type="ARBA" id="ARBA00022491"/>
    </source>
</evidence>
<feature type="compositionally biased region" description="Polar residues" evidence="11">
    <location>
        <begin position="159"/>
        <end position="170"/>
    </location>
</feature>
<evidence type="ECO:0000256" key="10">
    <source>
        <dbReference type="RuleBase" id="RU004549"/>
    </source>
</evidence>
<keyword evidence="7 10" id="KW-0539">Nucleus</keyword>
<comment type="function">
    <text evidence="9">Aux/IAA proteins are short-lived transcriptional factors that function as repressors of early auxin response genes at low auxin concentrations. Repression is thought to result from the interaction with auxin response factors (ARFs), proteins that bind to the auxin-responsive promoter element (AuxRE). Formation of heterodimers with ARF proteins may alter their ability to modulate early auxin response genes expression.</text>
</comment>
<dbReference type="FunFam" id="3.10.20.90:FF:000078">
    <property type="entry name" value="Auxin-responsive protein"/>
    <property type="match status" value="1"/>
</dbReference>
<evidence type="ECO:0000256" key="6">
    <source>
        <dbReference type="ARBA" id="ARBA00023163"/>
    </source>
</evidence>
<evidence type="ECO:0000256" key="3">
    <source>
        <dbReference type="ARBA" id="ARBA00011726"/>
    </source>
</evidence>
<evidence type="ECO:0000256" key="7">
    <source>
        <dbReference type="ARBA" id="ARBA00023242"/>
    </source>
</evidence>
<dbReference type="PANTHER" id="PTHR31734">
    <property type="entry name" value="AUXIN-RESPONSIVE PROTEIN IAA17"/>
    <property type="match status" value="1"/>
</dbReference>
<feature type="compositionally biased region" description="Polar residues" evidence="11">
    <location>
        <begin position="98"/>
        <end position="128"/>
    </location>
</feature>
<comment type="similarity">
    <text evidence="2 10">Belongs to the Aux/IAA family.</text>
</comment>
<evidence type="ECO:0000256" key="2">
    <source>
        <dbReference type="ARBA" id="ARBA00006728"/>
    </source>
</evidence>
<dbReference type="GO" id="GO:0009734">
    <property type="term" value="P:auxin-activated signaling pathway"/>
    <property type="evidence" value="ECO:0007669"/>
    <property type="project" value="UniProtKB-UniRule"/>
</dbReference>
<feature type="region of interest" description="Disordered" evidence="11">
    <location>
        <begin position="98"/>
        <end position="195"/>
    </location>
</feature>
<protein>
    <recommendedName>
        <fullName evidence="10">Auxin-responsive protein</fullName>
    </recommendedName>
</protein>
<evidence type="ECO:0000313" key="13">
    <source>
        <dbReference type="EMBL" id="CAL1359625.1"/>
    </source>
</evidence>
<evidence type="ECO:0000256" key="1">
    <source>
        <dbReference type="ARBA" id="ARBA00004123"/>
    </source>
</evidence>
<evidence type="ECO:0000256" key="9">
    <source>
        <dbReference type="ARBA" id="ARBA00025283"/>
    </source>
</evidence>
<proteinExistence type="inferred from homology"/>
<dbReference type="PROSITE" id="PS51745">
    <property type="entry name" value="PB1"/>
    <property type="match status" value="1"/>
</dbReference>
<dbReference type="InterPro" id="IPR003311">
    <property type="entry name" value="AUX_IAA"/>
</dbReference>
<dbReference type="GO" id="GO:0006355">
    <property type="term" value="P:regulation of DNA-templated transcription"/>
    <property type="evidence" value="ECO:0007669"/>
    <property type="project" value="InterPro"/>
</dbReference>
<comment type="subcellular location">
    <subcellularLocation>
        <location evidence="1 10">Nucleus</location>
    </subcellularLocation>
</comment>
<dbReference type="GO" id="GO:0005634">
    <property type="term" value="C:nucleus"/>
    <property type="evidence" value="ECO:0007669"/>
    <property type="project" value="UniProtKB-SubCell"/>
</dbReference>
<evidence type="ECO:0000256" key="5">
    <source>
        <dbReference type="ARBA" id="ARBA00023015"/>
    </source>
</evidence>
<feature type="domain" description="PB1" evidence="12">
    <location>
        <begin position="198"/>
        <end position="300"/>
    </location>
</feature>
<dbReference type="Gene3D" id="3.10.20.90">
    <property type="entry name" value="Phosphatidylinositol 3-kinase Catalytic Subunit, Chain A, domain 1"/>
    <property type="match status" value="1"/>
</dbReference>
<dbReference type="InterPro" id="IPR053793">
    <property type="entry name" value="PB1-like"/>
</dbReference>